<evidence type="ECO:0000313" key="2">
    <source>
        <dbReference type="EMBL" id="ACE90114.1"/>
    </source>
</evidence>
<evidence type="ECO:0000256" key="1">
    <source>
        <dbReference type="SAM" id="MobiDB-lite"/>
    </source>
</evidence>
<name>B3PSU8_RHIE6</name>
<protein>
    <submittedName>
        <fullName evidence="2">Uncharacterized protein</fullName>
    </submittedName>
</protein>
<evidence type="ECO:0000313" key="3">
    <source>
        <dbReference type="Proteomes" id="UP000008817"/>
    </source>
</evidence>
<feature type="compositionally biased region" description="Basic and acidic residues" evidence="1">
    <location>
        <begin position="26"/>
        <end position="39"/>
    </location>
</feature>
<proteinExistence type="predicted"/>
<organism evidence="2 3">
    <name type="scientific">Rhizobium etli (strain CIAT 652)</name>
    <dbReference type="NCBI Taxonomy" id="491916"/>
    <lineage>
        <taxon>Bacteria</taxon>
        <taxon>Pseudomonadati</taxon>
        <taxon>Pseudomonadota</taxon>
        <taxon>Alphaproteobacteria</taxon>
        <taxon>Hyphomicrobiales</taxon>
        <taxon>Rhizobiaceae</taxon>
        <taxon>Rhizobium/Agrobacterium group</taxon>
        <taxon>Rhizobium</taxon>
    </lineage>
</organism>
<dbReference type="HOGENOM" id="CLU_2094862_0_0_5"/>
<dbReference type="AlphaFoldDB" id="B3PSU8"/>
<sequence length="116" mass="12767">MLSRLHGRCSWGRGKLWPEPSLTSLQERERDGREKEQERSGYQARAAAAMIGSEAGRSLSVSMPALEGLVPGATVSRARRRTLRAVIGAPARRPMPFAFRGEAQLNAACPARRPKR</sequence>
<dbReference type="Proteomes" id="UP000008817">
    <property type="component" value="Chromosome"/>
</dbReference>
<dbReference type="KEGG" id="rec:RHECIAT_CH0001132"/>
<feature type="region of interest" description="Disordered" evidence="1">
    <location>
        <begin position="22"/>
        <end position="41"/>
    </location>
</feature>
<accession>B3PSU8</accession>
<reference evidence="2 3" key="1">
    <citation type="submission" date="2008-04" db="EMBL/GenBank/DDBJ databases">
        <title>Genome diversity and DNA divergence of Rhizobium etli.</title>
        <authorList>
            <person name="Gonzalez V."/>
            <person name="Acosta J.L."/>
            <person name="Santamaria R.I."/>
            <person name="Bustos P."/>
            <person name="Hernandez-Gonzalez I.L."/>
            <person name="Fernandez J.L."/>
            <person name="Diaz R."/>
            <person name="Flores M."/>
            <person name="Mora J."/>
            <person name="Palacios R."/>
            <person name="Davila G."/>
        </authorList>
    </citation>
    <scope>NUCLEOTIDE SEQUENCE [LARGE SCALE GENOMIC DNA]</scope>
    <source>
        <strain evidence="2 3">CIAT 652</strain>
    </source>
</reference>
<dbReference type="EMBL" id="CP001074">
    <property type="protein sequence ID" value="ACE90114.1"/>
    <property type="molecule type" value="Genomic_DNA"/>
</dbReference>
<gene>
    <name evidence="2" type="ordered locus">RHECIAT_CH0001132</name>
</gene>